<dbReference type="InterPro" id="IPR052235">
    <property type="entry name" value="Nephronectin_domain"/>
</dbReference>
<keyword evidence="6 15" id="KW-0732">Signal</keyword>
<keyword evidence="9" id="KW-0325">Glycoprotein</keyword>
<evidence type="ECO:0000259" key="17">
    <source>
        <dbReference type="PROSITE" id="PS51364"/>
    </source>
</evidence>
<evidence type="ECO:0000256" key="10">
    <source>
        <dbReference type="ARBA" id="ARBA00023183"/>
    </source>
</evidence>
<evidence type="ECO:0000256" key="5">
    <source>
        <dbReference type="ARBA" id="ARBA00022536"/>
    </source>
</evidence>
<evidence type="ECO:0000313" key="19">
    <source>
        <dbReference type="Proteomes" id="UP000694395"/>
    </source>
</evidence>
<dbReference type="Pfam" id="PF00008">
    <property type="entry name" value="EGF"/>
    <property type="match status" value="1"/>
</dbReference>
<dbReference type="InterPro" id="IPR026823">
    <property type="entry name" value="cEGF"/>
</dbReference>
<dbReference type="Gene3D" id="2.10.25.10">
    <property type="entry name" value="Laminin"/>
    <property type="match status" value="16"/>
</dbReference>
<dbReference type="PROSITE" id="PS51364">
    <property type="entry name" value="TB"/>
    <property type="match status" value="4"/>
</dbReference>
<dbReference type="InterPro" id="IPR049883">
    <property type="entry name" value="NOTCH1_EGF-like"/>
</dbReference>
<dbReference type="SMART" id="SM00181">
    <property type="entry name" value="EGF"/>
    <property type="match status" value="16"/>
</dbReference>
<dbReference type="PANTHER" id="PTHR24050:SF27">
    <property type="entry name" value="FIBRILLIN-1"/>
    <property type="match status" value="1"/>
</dbReference>
<evidence type="ECO:0000256" key="4">
    <source>
        <dbReference type="ARBA" id="ARBA00022530"/>
    </source>
</evidence>
<dbReference type="Ensembl" id="ENSOMYT00000031235.2">
    <property type="protein sequence ID" value="ENSOMYP00000028607.2"/>
    <property type="gene ID" value="ENSOMYG00000013284.2"/>
</dbReference>
<dbReference type="FunFam" id="2.10.25.10:FF:000115">
    <property type="entry name" value="latent-transforming growth factor beta-binding protein 4 isoform X2"/>
    <property type="match status" value="1"/>
</dbReference>
<comment type="subcellular location">
    <subcellularLocation>
        <location evidence="1">Secreted</location>
        <location evidence="1">Extracellular space</location>
        <location evidence="1">Extracellular matrix</location>
    </subcellularLocation>
</comment>
<feature type="domain" description="EGF-like" evidence="16">
    <location>
        <begin position="1257"/>
        <end position="1301"/>
    </location>
</feature>
<keyword evidence="7" id="KW-0677">Repeat</keyword>
<dbReference type="PROSITE" id="PS01186">
    <property type="entry name" value="EGF_2"/>
    <property type="match status" value="7"/>
</dbReference>
<dbReference type="GO" id="GO:0071944">
    <property type="term" value="C:cell periphery"/>
    <property type="evidence" value="ECO:0007669"/>
    <property type="project" value="UniProtKB-ARBA"/>
</dbReference>
<dbReference type="PROSITE" id="PS00022">
    <property type="entry name" value="EGF_1"/>
    <property type="match status" value="1"/>
</dbReference>
<dbReference type="GO" id="GO:0019838">
    <property type="term" value="F:growth factor binding"/>
    <property type="evidence" value="ECO:0007669"/>
    <property type="project" value="UniProtKB-KW"/>
</dbReference>
<dbReference type="InterPro" id="IPR000742">
    <property type="entry name" value="EGF"/>
</dbReference>
<evidence type="ECO:0000256" key="1">
    <source>
        <dbReference type="ARBA" id="ARBA00004498"/>
    </source>
</evidence>
<dbReference type="PANTHER" id="PTHR24050">
    <property type="entry name" value="PA14 DOMAIN-CONTAINING PROTEIN"/>
    <property type="match status" value="1"/>
</dbReference>
<dbReference type="PROSITE" id="PS00010">
    <property type="entry name" value="ASX_HYDROXYL"/>
    <property type="match status" value="9"/>
</dbReference>
<dbReference type="InterPro" id="IPR009030">
    <property type="entry name" value="Growth_fac_rcpt_cys_sf"/>
</dbReference>
<dbReference type="GO" id="GO:0005509">
    <property type="term" value="F:calcium ion binding"/>
    <property type="evidence" value="ECO:0007669"/>
    <property type="project" value="InterPro"/>
</dbReference>
<evidence type="ECO:0000256" key="9">
    <source>
        <dbReference type="ARBA" id="ARBA00023180"/>
    </source>
</evidence>
<dbReference type="GeneTree" id="ENSGT00940000155823"/>
<evidence type="ECO:0000259" key="16">
    <source>
        <dbReference type="PROSITE" id="PS50026"/>
    </source>
</evidence>
<evidence type="ECO:0000256" key="11">
    <source>
        <dbReference type="ARBA" id="ARBA00038081"/>
    </source>
</evidence>
<feature type="chain" id="PRO_5035480557" description="Latent-transforming growth factor beta-binding protein 4" evidence="15">
    <location>
        <begin position="22"/>
        <end position="1315"/>
    </location>
</feature>
<dbReference type="SMART" id="SM00179">
    <property type="entry name" value="EGF_CA"/>
    <property type="match status" value="15"/>
</dbReference>
<dbReference type="FunFam" id="3.90.290.10:FF:000001">
    <property type="entry name" value="Latent-transforming growth factor beta-binding protein 3 isoform 1"/>
    <property type="match status" value="1"/>
</dbReference>
<evidence type="ECO:0000256" key="15">
    <source>
        <dbReference type="SAM" id="SignalP"/>
    </source>
</evidence>
<evidence type="ECO:0000256" key="2">
    <source>
        <dbReference type="ARBA" id="ARBA00006127"/>
    </source>
</evidence>
<proteinExistence type="inferred from homology"/>
<reference evidence="18" key="2">
    <citation type="submission" date="2025-08" db="UniProtKB">
        <authorList>
            <consortium name="Ensembl"/>
        </authorList>
    </citation>
    <scope>IDENTIFICATION</scope>
</reference>
<comment type="caution">
    <text evidence="14">Lacks conserved residue(s) required for the propagation of feature annotation.</text>
</comment>
<evidence type="ECO:0000256" key="14">
    <source>
        <dbReference type="PROSITE-ProRule" id="PRU00076"/>
    </source>
</evidence>
<dbReference type="Pfam" id="PF07645">
    <property type="entry name" value="EGF_CA"/>
    <property type="match status" value="12"/>
</dbReference>
<accession>A0A8C7PWJ4</accession>
<evidence type="ECO:0000256" key="6">
    <source>
        <dbReference type="ARBA" id="ARBA00022729"/>
    </source>
</evidence>
<dbReference type="SUPFAM" id="SSF57184">
    <property type="entry name" value="Growth factor receptor domain"/>
    <property type="match status" value="2"/>
</dbReference>
<feature type="domain" description="EGF-like" evidence="16">
    <location>
        <begin position="764"/>
        <end position="804"/>
    </location>
</feature>
<dbReference type="FunFam" id="2.10.25.10:FF:000068">
    <property type="entry name" value="Latent transforming growth factor beta binding protein 3"/>
    <property type="match status" value="2"/>
</dbReference>
<dbReference type="InterPro" id="IPR000152">
    <property type="entry name" value="EGF-type_Asp/Asn_hydroxyl_site"/>
</dbReference>
<keyword evidence="3" id="KW-0964">Secreted</keyword>
<dbReference type="SUPFAM" id="SSF57581">
    <property type="entry name" value="TB module/8-cys domain"/>
    <property type="match status" value="4"/>
</dbReference>
<dbReference type="PROSITE" id="PS50026">
    <property type="entry name" value="EGF_3"/>
    <property type="match status" value="10"/>
</dbReference>
<dbReference type="InterPro" id="IPR001881">
    <property type="entry name" value="EGF-like_Ca-bd_dom"/>
</dbReference>
<dbReference type="InterPro" id="IPR036773">
    <property type="entry name" value="TB_dom_sf"/>
</dbReference>
<feature type="domain" description="EGF-like" evidence="16">
    <location>
        <begin position="558"/>
        <end position="599"/>
    </location>
</feature>
<organism evidence="18 19">
    <name type="scientific">Oncorhynchus mykiss</name>
    <name type="common">Rainbow trout</name>
    <name type="synonym">Salmo gairdneri</name>
    <dbReference type="NCBI Taxonomy" id="8022"/>
    <lineage>
        <taxon>Eukaryota</taxon>
        <taxon>Metazoa</taxon>
        <taxon>Chordata</taxon>
        <taxon>Craniata</taxon>
        <taxon>Vertebrata</taxon>
        <taxon>Euteleostomi</taxon>
        <taxon>Actinopterygii</taxon>
        <taxon>Neopterygii</taxon>
        <taxon>Teleostei</taxon>
        <taxon>Protacanthopterygii</taxon>
        <taxon>Salmoniformes</taxon>
        <taxon>Salmonidae</taxon>
        <taxon>Salmoninae</taxon>
        <taxon>Oncorhynchus</taxon>
    </lineage>
</organism>
<dbReference type="Pfam" id="PF12662">
    <property type="entry name" value="cEGF"/>
    <property type="match status" value="1"/>
</dbReference>
<keyword evidence="19" id="KW-1185">Reference proteome</keyword>
<dbReference type="FunFam" id="3.90.290.10:FF:000002">
    <property type="entry name" value="Latent-transforming growth factor beta-binding protein 3 isoform 1"/>
    <property type="match status" value="1"/>
</dbReference>
<evidence type="ECO:0000256" key="13">
    <source>
        <dbReference type="ARBA" id="ARBA00072995"/>
    </source>
</evidence>
<dbReference type="FunFam" id="2.10.25.10:FF:000046">
    <property type="entry name" value="Latent-transforming growth factor beta-binding protein 1 isoform x2"/>
    <property type="match status" value="1"/>
</dbReference>
<dbReference type="FunFam" id="2.10.25.10:FF:000017">
    <property type="entry name" value="latent-transforming growth factor beta-binding protein 4 isoform X1"/>
    <property type="match status" value="1"/>
</dbReference>
<dbReference type="InterPro" id="IPR018097">
    <property type="entry name" value="EGF_Ca-bd_CS"/>
</dbReference>
<reference evidence="18" key="3">
    <citation type="submission" date="2025-09" db="UniProtKB">
        <authorList>
            <consortium name="Ensembl"/>
        </authorList>
    </citation>
    <scope>IDENTIFICATION</scope>
</reference>
<keyword evidence="8 14" id="KW-1015">Disulfide bond</keyword>
<keyword evidence="5 14" id="KW-0245">EGF-like domain</keyword>
<dbReference type="Gene3D" id="3.90.290.10">
    <property type="entry name" value="TGF-beta binding (TB) domain"/>
    <property type="match status" value="4"/>
</dbReference>
<dbReference type="SUPFAM" id="SSF57196">
    <property type="entry name" value="EGF/Laminin"/>
    <property type="match status" value="9"/>
</dbReference>
<feature type="domain" description="TB" evidence="17">
    <location>
        <begin position="239"/>
        <end position="283"/>
    </location>
</feature>
<feature type="disulfide bond" evidence="14">
    <location>
        <begin position="84"/>
        <end position="94"/>
    </location>
</feature>
<dbReference type="FunFam" id="2.10.25.10:FF:000005">
    <property type="entry name" value="Fibrillin 2"/>
    <property type="match status" value="3"/>
</dbReference>
<comment type="similarity">
    <text evidence="11">Belongs to the LTBP family.</text>
</comment>
<feature type="domain" description="EGF-like" evidence="16">
    <location>
        <begin position="805"/>
        <end position="845"/>
    </location>
</feature>
<dbReference type="Pfam" id="PF12661">
    <property type="entry name" value="hEGF"/>
    <property type="match status" value="1"/>
</dbReference>
<evidence type="ECO:0000313" key="18">
    <source>
        <dbReference type="Ensembl" id="ENSOMYP00000028607.2"/>
    </source>
</evidence>
<feature type="domain" description="TB" evidence="17">
    <location>
        <begin position="949"/>
        <end position="1001"/>
    </location>
</feature>
<feature type="disulfide bond" evidence="14">
    <location>
        <begin position="102"/>
        <end position="111"/>
    </location>
</feature>
<keyword evidence="4" id="KW-0272">Extracellular matrix</keyword>
<evidence type="ECO:0000256" key="12">
    <source>
        <dbReference type="ARBA" id="ARBA00064273"/>
    </source>
</evidence>
<sequence>MDTRLTRLSLLSLFFLLVCCASRLAVGNHTGRIKVVFTPTICKVTCTGGRCQNNCELGNTTTIVSENGHAADTLTAPNFRVVVCHLPCMNGGKCSARDKCQCPATYMGKFCQMPVQNGNGQQRQKGQQQTSQIHSTHTLPLTFSNGQNPVKYAPSIVNIHVKHPPEASVQIHQVSQLDANGQKVKGNGQNGHSQTQSHYTYHHSDSRQKIQQQGHNIIYPNQQSYVPQYQPVSSKSQLGRCFQETTGTQCGKALPGLSKQEECCQSIGTSWGFHKCQKCPKPSGGSRHAMDCPQGYKRINNSHCQDLNECQLQGVCPNGDCLNTMGSYRCSCKVGYIPDPTLSTCIPDTSAVHEEKGACFRLVSSGKQCLHPVSAQLSKQLCCCSVGKAWGPRCDKCPLPGTAKFKEICPGGMGYTVTGSYKPKPPNKLPSQPETINKPMITHQEPVAPPLPLPTHEKPVEALSVAERQKSDCTVLSPGSICPGLSEVVEETSPPAPALILPTNAGQDIAPTQSAEVDECKVNPHICGQGICYNTAEGYTCTCNEGYQMDETHTTCVDVNECLDSASLCSNGRCKNTPGSFLCVCQPGFMTDEEGTSCIDLNECLNTHTCPEDEFCVNTVGSYTCFHCDSGYRMSPTGQCEDINECLDLGVCPSGLCINFPGSYECDLCPKGFQGQGGQCVDVDECLDPSTCANGRCSNFEGYFVCFCNDGFTLSLDGQSCEDVDECLDPSTCANGRCSNFEGYFVCLCNDGFTLSLDGQSCEDVDECQDEQVCTRGHCQNTEGSFLCNCGPGFRASPAGDQCDDVDECSHGTRCVDGSCENSQGSYRCLCDSGYRLQADTDTCLGPQFKHRYCVQFNIDECKVNATGCGSHGFCENMVGSFRCLCDRGYQESQEGLGCVDVNECDLLSGVCGEALCENVEGSFLCMCPDEDQEYNQMTAKCTSSVERKECYYNLNDENLCENVLTSSVTMEECCCTLGAGWGDNCEVHPCPVQGTGEEMCPAGRGSVPTGDIVFGVTAAESYKDANECALFGQEICKDGFCFNSPGSYECYCKTGLYYDEVKLQCRDIDECQEVSSCVEGVCLNTHGSYMCFCTHPMVLDSDNKSCVIAPETVTDNLTDTLTDTLTCTKPLANRKTTYTECCCLFGEAWGMDCTLCPLKNTAAHSRGILAIYTTPSGLFAYLYPHLTWVNKTPLSYPLSHFLQPADLSDAFEGLRAEECGILNGCENGRCVRVQEGYTCDCFDGYTLDMSRMACVDVNECSELNNRMSLCKNSKCINTQGSYKCVCLPGYTPSERPNYCVAREQGEAAVATERE</sequence>
<dbReference type="InterPro" id="IPR013032">
    <property type="entry name" value="EGF-like_CS"/>
</dbReference>
<protein>
    <recommendedName>
        <fullName evidence="13">Latent-transforming growth factor beta-binding protein 4</fullName>
    </recommendedName>
</protein>
<dbReference type="InterPro" id="IPR017878">
    <property type="entry name" value="TB_dom"/>
</dbReference>
<dbReference type="Pfam" id="PF00683">
    <property type="entry name" value="TB"/>
    <property type="match status" value="4"/>
</dbReference>
<dbReference type="GO" id="GO:0048731">
    <property type="term" value="P:system development"/>
    <property type="evidence" value="ECO:0007669"/>
    <property type="project" value="UniProtKB-ARBA"/>
</dbReference>
<dbReference type="FunFam" id="2.10.25.10:FF:000056">
    <property type="entry name" value="Latent-transforming growth factor beta-binding protein 3 isoform 2"/>
    <property type="match status" value="1"/>
</dbReference>
<dbReference type="FunFam" id="2.10.25.10:FF:000019">
    <property type="entry name" value="latent-transforming growth factor beta-binding protein 1 isoform X2"/>
    <property type="match status" value="3"/>
</dbReference>
<feature type="domain" description="TB" evidence="17">
    <location>
        <begin position="1127"/>
        <end position="1164"/>
    </location>
</feature>
<feature type="domain" description="EGF-like" evidence="16">
    <location>
        <begin position="80"/>
        <end position="112"/>
    </location>
</feature>
<feature type="domain" description="EGF-like" evidence="16">
    <location>
        <begin position="306"/>
        <end position="346"/>
    </location>
</feature>
<feature type="domain" description="TB" evidence="17">
    <location>
        <begin position="357"/>
        <end position="409"/>
    </location>
</feature>
<evidence type="ECO:0000256" key="7">
    <source>
        <dbReference type="ARBA" id="ARBA00022737"/>
    </source>
</evidence>
<feature type="domain" description="EGF-like" evidence="16">
    <location>
        <begin position="516"/>
        <end position="553"/>
    </location>
</feature>
<reference evidence="18" key="1">
    <citation type="submission" date="2020-07" db="EMBL/GenBank/DDBJ databases">
        <title>A long reads based de novo assembly of the rainbow trout Arlee double haploid line genome.</title>
        <authorList>
            <person name="Gao G."/>
            <person name="Palti Y."/>
        </authorList>
    </citation>
    <scope>NUCLEOTIDE SEQUENCE [LARGE SCALE GENOMIC DNA]</scope>
</reference>
<comment type="subunit">
    <text evidence="12">Forms part of the large latent transforming growth factor beta precursor complex; removal is essential for activation of complex. Interacts with LTBP1 and TGFB1. Interacts with EFEMP2; this interaction promotes fibrillar deposition of EFEMP2.</text>
</comment>
<feature type="domain" description="EGF-like" evidence="16">
    <location>
        <begin position="858"/>
        <end position="896"/>
    </location>
</feature>
<name>A0A8C7PWJ4_ONCMY</name>
<comment type="similarity">
    <text evidence="2">Belongs to the fibulin family.</text>
</comment>
<evidence type="ECO:0000256" key="8">
    <source>
        <dbReference type="ARBA" id="ARBA00023157"/>
    </source>
</evidence>
<evidence type="ECO:0000256" key="3">
    <source>
        <dbReference type="ARBA" id="ARBA00022525"/>
    </source>
</evidence>
<dbReference type="PROSITE" id="PS01187">
    <property type="entry name" value="EGF_CA"/>
    <property type="match status" value="6"/>
</dbReference>
<keyword evidence="10" id="KW-0340">Growth factor binding</keyword>
<feature type="signal peptide" evidence="15">
    <location>
        <begin position="1"/>
        <end position="21"/>
    </location>
</feature>
<feature type="domain" description="EGF-like" evidence="16">
    <location>
        <begin position="723"/>
        <end position="763"/>
    </location>
</feature>
<dbReference type="Proteomes" id="UP000694395">
    <property type="component" value="Chromosome 1"/>
</dbReference>
<dbReference type="CDD" id="cd00054">
    <property type="entry name" value="EGF_CA"/>
    <property type="match status" value="10"/>
</dbReference>
<feature type="domain" description="EGF-like" evidence="16">
    <location>
        <begin position="682"/>
        <end position="722"/>
    </location>
</feature>